<gene>
    <name evidence="2" type="ORF">OS129_01245</name>
</gene>
<name>A0A9Q4GHL7_9CORY</name>
<evidence type="ECO:0000256" key="1">
    <source>
        <dbReference type="SAM" id="MobiDB-lite"/>
    </source>
</evidence>
<comment type="caution">
    <text evidence="2">The sequence shown here is derived from an EMBL/GenBank/DDBJ whole genome shotgun (WGS) entry which is preliminary data.</text>
</comment>
<feature type="compositionally biased region" description="Basic and acidic residues" evidence="1">
    <location>
        <begin position="76"/>
        <end position="85"/>
    </location>
</feature>
<feature type="region of interest" description="Disordered" evidence="1">
    <location>
        <begin position="63"/>
        <end position="114"/>
    </location>
</feature>
<reference evidence="2" key="1">
    <citation type="submission" date="2022-11" db="EMBL/GenBank/DDBJ databases">
        <title>Corynebacterium sp. isolated from Penguins.</title>
        <authorList>
            <person name="Sedlar K."/>
            <person name="Svec P."/>
        </authorList>
    </citation>
    <scope>NUCLEOTIDE SEQUENCE</scope>
    <source>
        <strain evidence="2">P7374</strain>
    </source>
</reference>
<organism evidence="2 3">
    <name type="scientific">Corynebacterium pygosceleis</name>
    <dbReference type="NCBI Taxonomy" id="2800406"/>
    <lineage>
        <taxon>Bacteria</taxon>
        <taxon>Bacillati</taxon>
        <taxon>Actinomycetota</taxon>
        <taxon>Actinomycetes</taxon>
        <taxon>Mycobacteriales</taxon>
        <taxon>Corynebacteriaceae</taxon>
        <taxon>Corynebacterium</taxon>
    </lineage>
</organism>
<evidence type="ECO:0000313" key="2">
    <source>
        <dbReference type="EMBL" id="MCX7467508.1"/>
    </source>
</evidence>
<protein>
    <submittedName>
        <fullName evidence="2">Uncharacterized protein</fullName>
    </submittedName>
</protein>
<dbReference type="Proteomes" id="UP001071478">
    <property type="component" value="Unassembled WGS sequence"/>
</dbReference>
<dbReference type="RefSeq" id="WP_248167134.1">
    <property type="nucleotide sequence ID" value="NZ_JALNJA010000001.1"/>
</dbReference>
<sequence length="114" mass="13049">MQQVLAERRHLIETRAEAVIDTALHTHEPWLMALGPMPASGREPQQWRRRALVVAVYRDRCQITDPTPFGTQTEGTEQKIDRARADTALPALTRQTIENERRRPAAQATRQLDL</sequence>
<dbReference type="EMBL" id="JAPMKU010000001">
    <property type="protein sequence ID" value="MCX7467508.1"/>
    <property type="molecule type" value="Genomic_DNA"/>
</dbReference>
<evidence type="ECO:0000313" key="3">
    <source>
        <dbReference type="Proteomes" id="UP001071478"/>
    </source>
</evidence>
<proteinExistence type="predicted"/>
<dbReference type="AlphaFoldDB" id="A0A9Q4GHL7"/>
<accession>A0A9Q4GHL7</accession>